<organism evidence="2 3">
    <name type="scientific">Kingdonia uniflora</name>
    <dbReference type="NCBI Taxonomy" id="39325"/>
    <lineage>
        <taxon>Eukaryota</taxon>
        <taxon>Viridiplantae</taxon>
        <taxon>Streptophyta</taxon>
        <taxon>Embryophyta</taxon>
        <taxon>Tracheophyta</taxon>
        <taxon>Spermatophyta</taxon>
        <taxon>Magnoliopsida</taxon>
        <taxon>Ranunculales</taxon>
        <taxon>Circaeasteraceae</taxon>
        <taxon>Kingdonia</taxon>
    </lineage>
</organism>
<comment type="caution">
    <text evidence="2">The sequence shown here is derived from an EMBL/GenBank/DDBJ whole genome shotgun (WGS) entry which is preliminary data.</text>
</comment>
<protein>
    <submittedName>
        <fullName evidence="2">Uncharacterized protein</fullName>
    </submittedName>
</protein>
<evidence type="ECO:0000313" key="2">
    <source>
        <dbReference type="EMBL" id="KAF6174804.1"/>
    </source>
</evidence>
<dbReference type="EMBL" id="JACGCM010000238">
    <property type="protein sequence ID" value="KAF6174804.1"/>
    <property type="molecule type" value="Genomic_DNA"/>
</dbReference>
<gene>
    <name evidence="2" type="ORF">GIB67_042873</name>
</gene>
<sequence length="108" mass="12358">MDDHREIEERARLAALYGEEDTSKMVACLMKGIWLGIEEEKSELKMAKSELEKDLARAITEAMKEVRQLKASHVIAIGQLQVEAKANLDEIVEERDRLGRRLMLKGYS</sequence>
<feature type="coiled-coil region" evidence="1">
    <location>
        <begin position="37"/>
        <end position="72"/>
    </location>
</feature>
<evidence type="ECO:0000313" key="3">
    <source>
        <dbReference type="Proteomes" id="UP000541444"/>
    </source>
</evidence>
<dbReference type="Proteomes" id="UP000541444">
    <property type="component" value="Unassembled WGS sequence"/>
</dbReference>
<keyword evidence="1" id="KW-0175">Coiled coil</keyword>
<keyword evidence="3" id="KW-1185">Reference proteome</keyword>
<dbReference type="AlphaFoldDB" id="A0A7J7P6P6"/>
<name>A0A7J7P6P6_9MAGN</name>
<reference evidence="2 3" key="1">
    <citation type="journal article" date="2020" name="IScience">
        <title>Genome Sequencing of the Endangered Kingdonia uniflora (Circaeasteraceae, Ranunculales) Reveals Potential Mechanisms of Evolutionary Specialization.</title>
        <authorList>
            <person name="Sun Y."/>
            <person name="Deng T."/>
            <person name="Zhang A."/>
            <person name="Moore M.J."/>
            <person name="Landis J.B."/>
            <person name="Lin N."/>
            <person name="Zhang H."/>
            <person name="Zhang X."/>
            <person name="Huang J."/>
            <person name="Zhang X."/>
            <person name="Sun H."/>
            <person name="Wang H."/>
        </authorList>
    </citation>
    <scope>NUCLEOTIDE SEQUENCE [LARGE SCALE GENOMIC DNA]</scope>
    <source>
        <strain evidence="2">TB1705</strain>
        <tissue evidence="2">Leaf</tissue>
    </source>
</reference>
<evidence type="ECO:0000256" key="1">
    <source>
        <dbReference type="SAM" id="Coils"/>
    </source>
</evidence>
<accession>A0A7J7P6P6</accession>
<proteinExistence type="predicted"/>